<evidence type="ECO:0000313" key="3">
    <source>
        <dbReference type="EMBL" id="BAU62018.1"/>
    </source>
</evidence>
<keyword evidence="2" id="KW-1133">Transmembrane helix</keyword>
<organism evidence="3">
    <name type="scientific">Escherichia coli O119:H6</name>
    <dbReference type="NCBI Taxonomy" id="397448"/>
    <lineage>
        <taxon>Bacteria</taxon>
        <taxon>Pseudomonadati</taxon>
        <taxon>Pseudomonadota</taxon>
        <taxon>Gammaproteobacteria</taxon>
        <taxon>Enterobacterales</taxon>
        <taxon>Enterobacteriaceae</taxon>
        <taxon>Escherichia</taxon>
    </lineage>
</organism>
<dbReference type="EMBL" id="AP014804">
    <property type="protein sequence ID" value="BAU62018.1"/>
    <property type="molecule type" value="Genomic_DNA"/>
</dbReference>
<accession>A0A140JY41</accession>
<dbReference type="PROSITE" id="PS00409">
    <property type="entry name" value="PROKAR_NTER_METHYL"/>
    <property type="match status" value="1"/>
</dbReference>
<dbReference type="RefSeq" id="WP_000619594.1">
    <property type="nucleotide sequence ID" value="NZ_AP014804.1"/>
</dbReference>
<evidence type="ECO:0000256" key="1">
    <source>
        <dbReference type="ARBA" id="ARBA00004167"/>
    </source>
</evidence>
<proteinExistence type="predicted"/>
<feature type="transmembrane region" description="Helical" evidence="2">
    <location>
        <begin position="7"/>
        <end position="31"/>
    </location>
</feature>
<keyword evidence="2" id="KW-0472">Membrane</keyword>
<sequence>MIRKESGLSLIEVMIGVLFFSIVSLSVYNYYNRSAEQHYMNNVSVVMCRYADALSYYLQDSTATNGNGSVSLSTLVASGYLPPMQETSGVGEYEIKMYVDKNKNGLIALYGGEYYSLTSENIKKFLGIRGASAKDNKIISAGGYYSLPVSDFTGFRTVNLRGLMLIPSIQTSGQNCDRGGYDF</sequence>
<keyword evidence="3" id="KW-0614">Plasmid</keyword>
<name>A0A140JY41_ECOLX</name>
<evidence type="ECO:0000256" key="2">
    <source>
        <dbReference type="SAM" id="Phobius"/>
    </source>
</evidence>
<keyword evidence="2" id="KW-0812">Transmembrane</keyword>
<dbReference type="GO" id="GO:0016020">
    <property type="term" value="C:membrane"/>
    <property type="evidence" value="ECO:0007669"/>
    <property type="project" value="UniProtKB-SubCell"/>
</dbReference>
<gene>
    <name evidence="3" type="primary">bfpJ</name>
    <name evidence="3" type="ORF">EPECO119H6_pEC404/03-1-014</name>
</gene>
<reference evidence="3" key="1">
    <citation type="journal article" date="2016" name="Int. J. Med. Microbiol.">
        <title>Genetic relatedness and virulence properties of enteropathogenic Escherichia coli strains of serotype O119:H6 expressing localized adherence or localized and aggregative adherence-like patterns on HeLa cells.</title>
        <authorList>
            <person name="Garcia B.G."/>
            <person name="Ooka T."/>
            <person name="Gotoh Y."/>
            <person name="Vieira M.A.M."/>
            <person name="Yamamoto D."/>
            <person name="Ogura Y."/>
            <person name="Girao D.M."/>
            <person name="Sampaio S.C.F."/>
            <person name="Bonfim Melo A."/>
            <person name="Irino K."/>
            <person name="Hayashi T."/>
            <person name="Gomes T.A.T."/>
        </authorList>
    </citation>
    <scope>NUCLEOTIDE SEQUENCE</scope>
    <source>
        <strain evidence="3">EC404/03</strain>
        <plasmid evidence="3">pEC404/03-1</plasmid>
    </source>
</reference>
<protein>
    <submittedName>
        <fullName evidence="3">Prepilin</fullName>
    </submittedName>
</protein>
<comment type="subcellular location">
    <subcellularLocation>
        <location evidence="1">Membrane</location>
        <topology evidence="1">Single-pass membrane protein</topology>
    </subcellularLocation>
</comment>
<geneLocation type="plasmid" evidence="3">
    <name>pEC404/03-1</name>
</geneLocation>
<dbReference type="InterPro" id="IPR012902">
    <property type="entry name" value="N_methyl_site"/>
</dbReference>
<dbReference type="AlphaFoldDB" id="A0A140JY41"/>